<feature type="domain" description="HTH luxR-type" evidence="1">
    <location>
        <begin position="313"/>
        <end position="370"/>
    </location>
</feature>
<dbReference type="STRING" id="187304.B0E33_18270"/>
<evidence type="ECO:0000313" key="2">
    <source>
        <dbReference type="EMBL" id="CTQ43799.1"/>
    </source>
</evidence>
<keyword evidence="3" id="KW-1185">Reference proteome</keyword>
<accession>A0A0M6Y363</accession>
<dbReference type="AlphaFoldDB" id="A0A0M6Y363"/>
<dbReference type="SUPFAM" id="SSF46894">
    <property type="entry name" value="C-terminal effector domain of the bipartite response regulators"/>
    <property type="match status" value="1"/>
</dbReference>
<reference evidence="3" key="1">
    <citation type="submission" date="2015-07" db="EMBL/GenBank/DDBJ databases">
        <authorList>
            <person name="Rodrigo-Torres Lidia"/>
            <person name="Arahal R.David."/>
        </authorList>
    </citation>
    <scope>NUCLEOTIDE SEQUENCE [LARGE SCALE GENOMIC DNA]</scope>
    <source>
        <strain evidence="3">CECT 4801</strain>
    </source>
</reference>
<proteinExistence type="predicted"/>
<dbReference type="Gene3D" id="1.10.10.10">
    <property type="entry name" value="Winged helix-like DNA-binding domain superfamily/Winged helix DNA-binding domain"/>
    <property type="match status" value="1"/>
</dbReference>
<dbReference type="InterPro" id="IPR036388">
    <property type="entry name" value="WH-like_DNA-bd_sf"/>
</dbReference>
<evidence type="ECO:0000313" key="3">
    <source>
        <dbReference type="Proteomes" id="UP000048926"/>
    </source>
</evidence>
<protein>
    <recommendedName>
        <fullName evidence="1">HTH luxR-type domain-containing protein</fullName>
    </recommendedName>
</protein>
<dbReference type="EMBL" id="CXST01000001">
    <property type="protein sequence ID" value="CTQ43799.1"/>
    <property type="molecule type" value="Genomic_DNA"/>
</dbReference>
<name>A0A0M6Y363_9HYPH</name>
<dbReference type="InterPro" id="IPR016032">
    <property type="entry name" value="Sig_transdc_resp-reg_C-effctor"/>
</dbReference>
<gene>
    <name evidence="2" type="ORF">LAL4801_02241</name>
</gene>
<sequence length="380" mass="42183">MYFAGRDFNESVLYGGQTKERRNRSNLDFPYALAKRFEFLLFSIFVLDARRKKIEICYTIDDNRQAWEAEHLLGNEIDTFSQVKANSCTPVTHDTEILHCTATTPDGLSRDTTLETNRAAVLMVELGMGLQLYLAAHVPVGFSDSLFQGVVAYADDIFGGFEAYAEDLVYGRNRTELTSAQYWIKHIKSPALVFFGNGSVLVKNPAMEKVLQKGGDLRLIDGRIQAPLSLAPFFARNSRDLPVDAPANTGSTRQEQARVMSIAGGPRYFVEAIPSQVSDEETRDPVRSYFRKKVLITADTTSSEVSAETIKAATGVTHQQARIIKKIIDGKTVRQAAEEIGISYNTARNHLAMAQQRTATSSQIELVNSVTKAIQITPDQ</sequence>
<dbReference type="GO" id="GO:0003677">
    <property type="term" value="F:DNA binding"/>
    <property type="evidence" value="ECO:0007669"/>
    <property type="project" value="InterPro"/>
</dbReference>
<dbReference type="RefSeq" id="WP_055656053.1">
    <property type="nucleotide sequence ID" value="NZ_CXST01000001.1"/>
</dbReference>
<dbReference type="InterPro" id="IPR000792">
    <property type="entry name" value="Tscrpt_reg_LuxR_C"/>
</dbReference>
<evidence type="ECO:0000259" key="1">
    <source>
        <dbReference type="SMART" id="SM00421"/>
    </source>
</evidence>
<dbReference type="SMART" id="SM00421">
    <property type="entry name" value="HTH_LUXR"/>
    <property type="match status" value="1"/>
</dbReference>
<dbReference type="Proteomes" id="UP000048926">
    <property type="component" value="Unassembled WGS sequence"/>
</dbReference>
<dbReference type="OrthoDB" id="7810957at2"/>
<organism evidence="2 3">
    <name type="scientific">Roseibium aggregatum</name>
    <dbReference type="NCBI Taxonomy" id="187304"/>
    <lineage>
        <taxon>Bacteria</taxon>
        <taxon>Pseudomonadati</taxon>
        <taxon>Pseudomonadota</taxon>
        <taxon>Alphaproteobacteria</taxon>
        <taxon>Hyphomicrobiales</taxon>
        <taxon>Stappiaceae</taxon>
        <taxon>Roseibium</taxon>
    </lineage>
</organism>
<dbReference type="GO" id="GO:0006355">
    <property type="term" value="P:regulation of DNA-templated transcription"/>
    <property type="evidence" value="ECO:0007669"/>
    <property type="project" value="InterPro"/>
</dbReference>